<protein>
    <submittedName>
        <fullName evidence="1">Peptidase</fullName>
    </submittedName>
</protein>
<dbReference type="RefSeq" id="WP_149567999.1">
    <property type="nucleotide sequence ID" value="NZ_CP035807.1"/>
</dbReference>
<dbReference type="OrthoDB" id="9801102at2"/>
<evidence type="ECO:0000313" key="2">
    <source>
        <dbReference type="Proteomes" id="UP000323824"/>
    </source>
</evidence>
<keyword evidence="2" id="KW-1185">Reference proteome</keyword>
<dbReference type="EMBL" id="CP035807">
    <property type="protein sequence ID" value="QEN04756.1"/>
    <property type="molecule type" value="Genomic_DNA"/>
</dbReference>
<dbReference type="SUPFAM" id="SSF143011">
    <property type="entry name" value="RelE-like"/>
    <property type="match status" value="1"/>
</dbReference>
<reference evidence="1 2" key="1">
    <citation type="submission" date="2019-02" db="EMBL/GenBank/DDBJ databases">
        <authorList>
            <person name="Fomenkov A."/>
            <person name="Dubinina G."/>
            <person name="Grabovich M."/>
            <person name="Vincze T."/>
            <person name="Roberts R.J."/>
        </authorList>
    </citation>
    <scope>NUCLEOTIDE SEQUENCE [LARGE SCALE GENOMIC DNA]</scope>
    <source>
        <strain evidence="1 2">P</strain>
    </source>
</reference>
<dbReference type="Pfam" id="PF05015">
    <property type="entry name" value="HigB-like_toxin"/>
    <property type="match status" value="1"/>
</dbReference>
<dbReference type="Gene3D" id="3.30.2310.20">
    <property type="entry name" value="RelE-like"/>
    <property type="match status" value="1"/>
</dbReference>
<dbReference type="KEGG" id="sper:EW093_08575"/>
<proteinExistence type="predicted"/>
<dbReference type="AlphaFoldDB" id="A0A5C1QDM7"/>
<dbReference type="Proteomes" id="UP000323824">
    <property type="component" value="Chromosome"/>
</dbReference>
<accession>A0A5C1QDM7</accession>
<dbReference type="InterPro" id="IPR007711">
    <property type="entry name" value="HigB-1"/>
</dbReference>
<organism evidence="1 2">
    <name type="scientific">Thiospirochaeta perfilievii</name>
    <dbReference type="NCBI Taxonomy" id="252967"/>
    <lineage>
        <taxon>Bacteria</taxon>
        <taxon>Pseudomonadati</taxon>
        <taxon>Spirochaetota</taxon>
        <taxon>Spirochaetia</taxon>
        <taxon>Spirochaetales</taxon>
        <taxon>Spirochaetaceae</taxon>
        <taxon>Thiospirochaeta</taxon>
    </lineage>
</organism>
<name>A0A5C1QDM7_9SPIO</name>
<dbReference type="PANTHER" id="PTHR40266">
    <property type="entry name" value="TOXIN HIGB-1"/>
    <property type="match status" value="1"/>
</dbReference>
<gene>
    <name evidence="1" type="ORF">EW093_08575</name>
</gene>
<evidence type="ECO:0000313" key="1">
    <source>
        <dbReference type="EMBL" id="QEN04756.1"/>
    </source>
</evidence>
<sequence>MIKTFKHKGLEEFFIKGTKKGIIPEHSAKLARILDRLDASTTVKDMSLPGYRLHQLSGKEKDIWSVTVNGNWRVTFYFEEGDAYIVNYLDYH</sequence>
<dbReference type="PANTHER" id="PTHR40266:SF2">
    <property type="entry name" value="TOXIN HIGB-1"/>
    <property type="match status" value="1"/>
</dbReference>
<reference evidence="1 2" key="2">
    <citation type="submission" date="2019-09" db="EMBL/GenBank/DDBJ databases">
        <title>Complete Genome Sequence and Methylome Analysis of free living Spirochaetas.</title>
        <authorList>
            <person name="Leshcheva N."/>
            <person name="Mikheeva N."/>
        </authorList>
    </citation>
    <scope>NUCLEOTIDE SEQUENCE [LARGE SCALE GENOMIC DNA]</scope>
    <source>
        <strain evidence="1 2">P</strain>
    </source>
</reference>
<dbReference type="InterPro" id="IPR035093">
    <property type="entry name" value="RelE/ParE_toxin_dom_sf"/>
</dbReference>